<dbReference type="EMBL" id="CAJJDO010000216">
    <property type="protein sequence ID" value="CAD8214452.1"/>
    <property type="molecule type" value="Genomic_DNA"/>
</dbReference>
<gene>
    <name evidence="1" type="ORF">PPENT_87.1.T2160002</name>
</gene>
<comment type="caution">
    <text evidence="1">The sequence shown here is derived from an EMBL/GenBank/DDBJ whole genome shotgun (WGS) entry which is preliminary data.</text>
</comment>
<evidence type="ECO:0000313" key="2">
    <source>
        <dbReference type="Proteomes" id="UP000689195"/>
    </source>
</evidence>
<proteinExistence type="predicted"/>
<name>A0A8S1YQP8_9CILI</name>
<sequence length="204" mass="24202">MEQALAQLENQNSVKQSPMEFYDVNEVKFSDQEYIFCKQSVLRKSYDSYSFIVLKFLHSWDFTRRHNELALISPSLFCSGYLIYDHVGDSQLINRQSSIRDNQRTFRPSVFVHKQPMGTPFQYHDHHQQPNFIQISLREKYIYVQIRNINKEQIIWVDSMFATVGSESMAQNSLQTYGEKQENIVFFDFISCELKQLQLKSIRS</sequence>
<evidence type="ECO:0000313" key="1">
    <source>
        <dbReference type="EMBL" id="CAD8214452.1"/>
    </source>
</evidence>
<organism evidence="1 2">
    <name type="scientific">Paramecium pentaurelia</name>
    <dbReference type="NCBI Taxonomy" id="43138"/>
    <lineage>
        <taxon>Eukaryota</taxon>
        <taxon>Sar</taxon>
        <taxon>Alveolata</taxon>
        <taxon>Ciliophora</taxon>
        <taxon>Intramacronucleata</taxon>
        <taxon>Oligohymenophorea</taxon>
        <taxon>Peniculida</taxon>
        <taxon>Parameciidae</taxon>
        <taxon>Paramecium</taxon>
    </lineage>
</organism>
<protein>
    <submittedName>
        <fullName evidence="1">Uncharacterized protein</fullName>
    </submittedName>
</protein>
<dbReference type="Proteomes" id="UP000689195">
    <property type="component" value="Unassembled WGS sequence"/>
</dbReference>
<dbReference type="AlphaFoldDB" id="A0A8S1YQP8"/>
<reference evidence="1" key="1">
    <citation type="submission" date="2021-01" db="EMBL/GenBank/DDBJ databases">
        <authorList>
            <consortium name="Genoscope - CEA"/>
            <person name="William W."/>
        </authorList>
    </citation>
    <scope>NUCLEOTIDE SEQUENCE</scope>
</reference>
<keyword evidence="2" id="KW-1185">Reference proteome</keyword>
<accession>A0A8S1YQP8</accession>
<dbReference type="OrthoDB" id="106623at2759"/>